<gene>
    <name evidence="1" type="ORF">DVH24_028281</name>
</gene>
<dbReference type="Proteomes" id="UP000290289">
    <property type="component" value="Chromosome 17"/>
</dbReference>
<dbReference type="EMBL" id="RDQH01000343">
    <property type="protein sequence ID" value="RXH68134.1"/>
    <property type="molecule type" value="Genomic_DNA"/>
</dbReference>
<evidence type="ECO:0000313" key="2">
    <source>
        <dbReference type="Proteomes" id="UP000290289"/>
    </source>
</evidence>
<evidence type="ECO:0000313" key="1">
    <source>
        <dbReference type="EMBL" id="RXH68134.1"/>
    </source>
</evidence>
<accession>A0A498HCX4</accession>
<proteinExistence type="predicted"/>
<sequence>MKLRSFKICPNFRPKIPKSSVSSGSLAQLRRLGSVFTNWSFYVLRRPTDALVRRCDYETKVQGRRGRGRPRKTLDEAIRKDLEYLDLTKDMTQN</sequence>
<dbReference type="AlphaFoldDB" id="A0A498HCX4"/>
<keyword evidence="2" id="KW-1185">Reference proteome</keyword>
<protein>
    <submittedName>
        <fullName evidence="1">Uncharacterized protein</fullName>
    </submittedName>
</protein>
<comment type="caution">
    <text evidence="1">The sequence shown here is derived from an EMBL/GenBank/DDBJ whole genome shotgun (WGS) entry which is preliminary data.</text>
</comment>
<organism evidence="1 2">
    <name type="scientific">Malus domestica</name>
    <name type="common">Apple</name>
    <name type="synonym">Pyrus malus</name>
    <dbReference type="NCBI Taxonomy" id="3750"/>
    <lineage>
        <taxon>Eukaryota</taxon>
        <taxon>Viridiplantae</taxon>
        <taxon>Streptophyta</taxon>
        <taxon>Embryophyta</taxon>
        <taxon>Tracheophyta</taxon>
        <taxon>Spermatophyta</taxon>
        <taxon>Magnoliopsida</taxon>
        <taxon>eudicotyledons</taxon>
        <taxon>Gunneridae</taxon>
        <taxon>Pentapetalae</taxon>
        <taxon>rosids</taxon>
        <taxon>fabids</taxon>
        <taxon>Rosales</taxon>
        <taxon>Rosaceae</taxon>
        <taxon>Amygdaloideae</taxon>
        <taxon>Maleae</taxon>
        <taxon>Malus</taxon>
    </lineage>
</organism>
<name>A0A498HCX4_MALDO</name>
<reference evidence="1 2" key="1">
    <citation type="submission" date="2018-10" db="EMBL/GenBank/DDBJ databases">
        <title>A high-quality apple genome assembly.</title>
        <authorList>
            <person name="Hu J."/>
        </authorList>
    </citation>
    <scope>NUCLEOTIDE SEQUENCE [LARGE SCALE GENOMIC DNA]</scope>
    <source>
        <strain evidence="2">cv. HFTH1</strain>
        <tissue evidence="1">Young leaf</tissue>
    </source>
</reference>